<dbReference type="Gene3D" id="3.90.76.10">
    <property type="entry name" value="Dipeptide-binding Protein, Domain 1"/>
    <property type="match status" value="1"/>
</dbReference>
<feature type="signal peptide" evidence="4">
    <location>
        <begin position="1"/>
        <end position="23"/>
    </location>
</feature>
<comment type="similarity">
    <text evidence="1">Belongs to the bacterial solute-binding protein 5 family.</text>
</comment>
<sequence>MHSKKVLASLVCGLMLTANGVVADEIKQGGTLTVPIIGTGFVENFNPYTTKDLLHGVMFEPLLVFNNMTGKTEYRLAESVEYSDDLKSIFVKLRDGLTWSDGSPLTAKDVAFSFNMTKDAAAFDQKGIWSSGNLVSVTAKDTATVVFELTEADSTFIWSLPAYHVVPEKVWSKVEDLTTFTNPDPIGSGPMTTVKYLKSQQMELCRNPHYYLENRPYLDCLTYRSYNDNSQIQPALMKGEIEWGSNFIADIDNTFVAADPSNNHYWYPANDAIHLYVNTKEKPFDNLKVRKALSVALDREAIVDIAAYGYPTPNFNAGGIGELYSTHISKDVNAKYKELTQYNPEKAKQLLDSAGYKDLNGDGFRDMPDGKTIEFDIEVVNGWTDWIQVVQMVTEYYEEIGIKANVKTVDWAVYDKSLKDSEYKMSINWSMVATNPILAYQEYFSTSRIGKTWHAGHGVNSPEIDSLIDSFGKTNEPKQQKEILDELQEFTAENLPFIPLFSNPTWFQYNSSKIAGWPSKENPYVQPVWYDGGKRVLILNNLHLK</sequence>
<dbReference type="AlphaFoldDB" id="A0A2T3J389"/>
<keyword evidence="3 4" id="KW-0732">Signal</keyword>
<evidence type="ECO:0000313" key="7">
    <source>
        <dbReference type="Proteomes" id="UP000241222"/>
    </source>
</evidence>
<keyword evidence="7" id="KW-1185">Reference proteome</keyword>
<evidence type="ECO:0000256" key="4">
    <source>
        <dbReference type="SAM" id="SignalP"/>
    </source>
</evidence>
<comment type="caution">
    <text evidence="6">The sequence shown here is derived from an EMBL/GenBank/DDBJ whole genome shotgun (WGS) entry which is preliminary data.</text>
</comment>
<evidence type="ECO:0000256" key="3">
    <source>
        <dbReference type="ARBA" id="ARBA00022729"/>
    </source>
</evidence>
<dbReference type="InterPro" id="IPR039424">
    <property type="entry name" value="SBP_5"/>
</dbReference>
<dbReference type="GO" id="GO:0015833">
    <property type="term" value="P:peptide transport"/>
    <property type="evidence" value="ECO:0007669"/>
    <property type="project" value="TreeGrafter"/>
</dbReference>
<protein>
    <submittedName>
        <fullName evidence="6">Peptide ABC transporter substrate-binding protein</fullName>
    </submittedName>
</protein>
<dbReference type="Pfam" id="PF00496">
    <property type="entry name" value="SBP_bac_5"/>
    <property type="match status" value="1"/>
</dbReference>
<organism evidence="6 7">
    <name type="scientific">Photobacterium lutimaris</name>
    <dbReference type="NCBI Taxonomy" id="388278"/>
    <lineage>
        <taxon>Bacteria</taxon>
        <taxon>Pseudomonadati</taxon>
        <taxon>Pseudomonadota</taxon>
        <taxon>Gammaproteobacteria</taxon>
        <taxon>Vibrionales</taxon>
        <taxon>Vibrionaceae</taxon>
        <taxon>Photobacterium</taxon>
    </lineage>
</organism>
<evidence type="ECO:0000259" key="5">
    <source>
        <dbReference type="Pfam" id="PF00496"/>
    </source>
</evidence>
<reference evidence="6 7" key="1">
    <citation type="submission" date="2018-03" db="EMBL/GenBank/DDBJ databases">
        <title>Whole genome sequencing of Histamine producing bacteria.</title>
        <authorList>
            <person name="Butler K."/>
        </authorList>
    </citation>
    <scope>NUCLEOTIDE SEQUENCE [LARGE SCALE GENOMIC DNA]</scope>
    <source>
        <strain evidence="6 7">JCM 13586</strain>
    </source>
</reference>
<dbReference type="Proteomes" id="UP000241222">
    <property type="component" value="Unassembled WGS sequence"/>
</dbReference>
<dbReference type="GO" id="GO:0043190">
    <property type="term" value="C:ATP-binding cassette (ABC) transporter complex"/>
    <property type="evidence" value="ECO:0007669"/>
    <property type="project" value="InterPro"/>
</dbReference>
<feature type="domain" description="Solute-binding protein family 5" evidence="5">
    <location>
        <begin position="73"/>
        <end position="446"/>
    </location>
</feature>
<dbReference type="PANTHER" id="PTHR30290">
    <property type="entry name" value="PERIPLASMIC BINDING COMPONENT OF ABC TRANSPORTER"/>
    <property type="match status" value="1"/>
</dbReference>
<dbReference type="CDD" id="cd08509">
    <property type="entry name" value="PBP2_TmCBP_oligosaccharides_like"/>
    <property type="match status" value="1"/>
</dbReference>
<dbReference type="PIRSF" id="PIRSF002741">
    <property type="entry name" value="MppA"/>
    <property type="match status" value="1"/>
</dbReference>
<evidence type="ECO:0000256" key="1">
    <source>
        <dbReference type="ARBA" id="ARBA00005695"/>
    </source>
</evidence>
<gene>
    <name evidence="6" type="ORF">C9I99_01725</name>
</gene>
<dbReference type="OrthoDB" id="9801912at2"/>
<dbReference type="InterPro" id="IPR000914">
    <property type="entry name" value="SBP_5_dom"/>
</dbReference>
<dbReference type="Gene3D" id="3.40.190.10">
    <property type="entry name" value="Periplasmic binding protein-like II"/>
    <property type="match status" value="1"/>
</dbReference>
<dbReference type="RefSeq" id="WP_107347117.1">
    <property type="nucleotide sequence ID" value="NZ_PYMH01000001.1"/>
</dbReference>
<dbReference type="InterPro" id="IPR030678">
    <property type="entry name" value="Peptide/Ni-bd"/>
</dbReference>
<dbReference type="GO" id="GO:0030288">
    <property type="term" value="C:outer membrane-bounded periplasmic space"/>
    <property type="evidence" value="ECO:0007669"/>
    <property type="project" value="UniProtKB-ARBA"/>
</dbReference>
<accession>A0A2T3J389</accession>
<proteinExistence type="inferred from homology"/>
<evidence type="ECO:0000313" key="6">
    <source>
        <dbReference type="EMBL" id="PSU35762.1"/>
    </source>
</evidence>
<dbReference type="EMBL" id="PYMH01000001">
    <property type="protein sequence ID" value="PSU35762.1"/>
    <property type="molecule type" value="Genomic_DNA"/>
</dbReference>
<feature type="chain" id="PRO_5015760020" evidence="4">
    <location>
        <begin position="24"/>
        <end position="545"/>
    </location>
</feature>
<keyword evidence="2" id="KW-0813">Transport</keyword>
<dbReference type="Gene3D" id="3.10.105.10">
    <property type="entry name" value="Dipeptide-binding Protein, Domain 3"/>
    <property type="match status" value="1"/>
</dbReference>
<name>A0A2T3J389_9GAMM</name>
<dbReference type="SUPFAM" id="SSF53850">
    <property type="entry name" value="Periplasmic binding protein-like II"/>
    <property type="match status" value="1"/>
</dbReference>
<evidence type="ECO:0000256" key="2">
    <source>
        <dbReference type="ARBA" id="ARBA00022448"/>
    </source>
</evidence>
<dbReference type="PANTHER" id="PTHR30290:SF9">
    <property type="entry name" value="OLIGOPEPTIDE-BINDING PROTEIN APPA"/>
    <property type="match status" value="1"/>
</dbReference>
<dbReference type="GO" id="GO:1904680">
    <property type="term" value="F:peptide transmembrane transporter activity"/>
    <property type="evidence" value="ECO:0007669"/>
    <property type="project" value="TreeGrafter"/>
</dbReference>